<feature type="transmembrane region" description="Helical" evidence="1">
    <location>
        <begin position="52"/>
        <end position="71"/>
    </location>
</feature>
<protein>
    <submittedName>
        <fullName evidence="3">Prepilin peptidase</fullName>
        <ecNumber evidence="3">3.4.23.43</ecNumber>
    </submittedName>
</protein>
<dbReference type="Proteomes" id="UP001440612">
    <property type="component" value="Chromosome"/>
</dbReference>
<dbReference type="Gene3D" id="1.20.120.1220">
    <property type="match status" value="1"/>
</dbReference>
<organism evidence="3 4">
    <name type="scientific">Yoonia phaeophyticola</name>
    <dbReference type="NCBI Taxonomy" id="3137369"/>
    <lineage>
        <taxon>Bacteria</taxon>
        <taxon>Pseudomonadati</taxon>
        <taxon>Pseudomonadota</taxon>
        <taxon>Alphaproteobacteria</taxon>
        <taxon>Rhodobacterales</taxon>
        <taxon>Paracoccaceae</taxon>
        <taxon>Yoonia</taxon>
    </lineage>
</organism>
<evidence type="ECO:0000313" key="3">
    <source>
        <dbReference type="EMBL" id="WZC47551.1"/>
    </source>
</evidence>
<accession>A0ABZ2UZH5</accession>
<feature type="transmembrane region" description="Helical" evidence="1">
    <location>
        <begin position="29"/>
        <end position="46"/>
    </location>
</feature>
<sequence>MIVVLVTYAMAAVLIAAMVIEMRTGRIPNLLTVAPLALFAVLFIVAGDKVAMLWQLAFAAAVFAGGIFLYATAGIGAGAVKMLASVALFVPISKAIVTFFVLVGAMIGCALVIKQLRKTYASEDSAWKIWGSPVLPMSLPIGIAGLVAMFVL</sequence>
<dbReference type="EMBL" id="CP150951">
    <property type="protein sequence ID" value="WZC47551.1"/>
    <property type="molecule type" value="Genomic_DNA"/>
</dbReference>
<feature type="transmembrane region" description="Helical" evidence="1">
    <location>
        <begin position="133"/>
        <end position="151"/>
    </location>
</feature>
<reference evidence="4" key="1">
    <citation type="submission" date="2024-04" db="EMBL/GenBank/DDBJ databases">
        <title>Phylogenomic analyses of a clade within the roseobacter group suggest taxonomic reassignments of species of the genera Aestuariivita, Citreicella, Loktanella, Nautella, Pelagibaca, Ruegeria, Thalassobius, Thiobacimonas and Tropicibacter, and the proposal o.</title>
        <authorList>
            <person name="Jeon C.O."/>
        </authorList>
    </citation>
    <scope>NUCLEOTIDE SEQUENCE [LARGE SCALE GENOMIC DNA]</scope>
    <source>
        <strain evidence="4">BS5-3</strain>
    </source>
</reference>
<keyword evidence="4" id="KW-1185">Reference proteome</keyword>
<feature type="transmembrane region" description="Helical" evidence="1">
    <location>
        <begin position="83"/>
        <end position="113"/>
    </location>
</feature>
<keyword evidence="3" id="KW-0378">Hydrolase</keyword>
<dbReference type="EC" id="3.4.23.43" evidence="3"/>
<keyword evidence="1" id="KW-0472">Membrane</keyword>
<feature type="transmembrane region" description="Helical" evidence="1">
    <location>
        <begin position="6"/>
        <end position="22"/>
    </location>
</feature>
<proteinExistence type="predicted"/>
<dbReference type="InterPro" id="IPR000045">
    <property type="entry name" value="Prepilin_IV_endopep_pep"/>
</dbReference>
<feature type="domain" description="Prepilin type IV endopeptidase peptidase" evidence="2">
    <location>
        <begin position="9"/>
        <end position="108"/>
    </location>
</feature>
<keyword evidence="1" id="KW-0812">Transmembrane</keyword>
<dbReference type="Pfam" id="PF01478">
    <property type="entry name" value="Peptidase_A24"/>
    <property type="match status" value="1"/>
</dbReference>
<dbReference type="GO" id="GO:0004190">
    <property type="term" value="F:aspartic-type endopeptidase activity"/>
    <property type="evidence" value="ECO:0007669"/>
    <property type="project" value="UniProtKB-EC"/>
</dbReference>
<evidence type="ECO:0000259" key="2">
    <source>
        <dbReference type="Pfam" id="PF01478"/>
    </source>
</evidence>
<name>A0ABZ2UZH5_9RHOB</name>
<evidence type="ECO:0000313" key="4">
    <source>
        <dbReference type="Proteomes" id="UP001440612"/>
    </source>
</evidence>
<evidence type="ECO:0000256" key="1">
    <source>
        <dbReference type="SAM" id="Phobius"/>
    </source>
</evidence>
<gene>
    <name evidence="3" type="ORF">AABB29_11505</name>
</gene>
<keyword evidence="1" id="KW-1133">Transmembrane helix</keyword>
<dbReference type="RefSeq" id="WP_341365671.1">
    <property type="nucleotide sequence ID" value="NZ_CP150951.2"/>
</dbReference>